<dbReference type="Proteomes" id="UP000321353">
    <property type="component" value="Chromosome"/>
</dbReference>
<dbReference type="Gene3D" id="2.30.42.10">
    <property type="match status" value="1"/>
</dbReference>
<feature type="domain" description="PDZ" evidence="2">
    <location>
        <begin position="34"/>
        <end position="87"/>
    </location>
</feature>
<sequence length="212" mass="22347" precursor="true">MSIRLLSGTAATLLLSLAVVAQVPPPTAAEPQGELTLKPVPPLLRLHLPILGRQRGVLIESVLPESAAAKTGLRDGDILLEAGGRAVLADDSLDTPDSSFPIVVLRRGRTRVLHPTVAEHRFFDRMFGPPIPGNPPTGTSASASAISSGSGSRAVSISRAGDQIAIEMSLPELADDPIRLRGTAAEIEQQLQQSAIGEAVKREVRDALRQAR</sequence>
<gene>
    <name evidence="3" type="ORF">Mal15_01000</name>
</gene>
<reference evidence="3 4" key="1">
    <citation type="submission" date="2019-02" db="EMBL/GenBank/DDBJ databases">
        <title>Planctomycetal bacteria perform biofilm scaping via a novel small molecule.</title>
        <authorList>
            <person name="Jeske O."/>
            <person name="Boedeker C."/>
            <person name="Wiegand S."/>
            <person name="Breitling P."/>
            <person name="Kallscheuer N."/>
            <person name="Jogler M."/>
            <person name="Rohde M."/>
            <person name="Petersen J."/>
            <person name="Medema M.H."/>
            <person name="Surup F."/>
            <person name="Jogler C."/>
        </authorList>
    </citation>
    <scope>NUCLEOTIDE SEQUENCE [LARGE SCALE GENOMIC DNA]</scope>
    <source>
        <strain evidence="3 4">Mal15</strain>
    </source>
</reference>
<protein>
    <recommendedName>
        <fullName evidence="2">PDZ domain-containing protein</fullName>
    </recommendedName>
</protein>
<evidence type="ECO:0000313" key="3">
    <source>
        <dbReference type="EMBL" id="QEF96074.1"/>
    </source>
</evidence>
<dbReference type="SUPFAM" id="SSF50156">
    <property type="entry name" value="PDZ domain-like"/>
    <property type="match status" value="1"/>
</dbReference>
<dbReference type="InterPro" id="IPR001478">
    <property type="entry name" value="PDZ"/>
</dbReference>
<evidence type="ECO:0000313" key="4">
    <source>
        <dbReference type="Proteomes" id="UP000321353"/>
    </source>
</evidence>
<keyword evidence="4" id="KW-1185">Reference proteome</keyword>
<dbReference type="PROSITE" id="PS50106">
    <property type="entry name" value="PDZ"/>
    <property type="match status" value="1"/>
</dbReference>
<name>A0A5B9M937_9BACT</name>
<evidence type="ECO:0000259" key="2">
    <source>
        <dbReference type="PROSITE" id="PS50106"/>
    </source>
</evidence>
<dbReference type="EMBL" id="CP036264">
    <property type="protein sequence ID" value="QEF96074.1"/>
    <property type="molecule type" value="Genomic_DNA"/>
</dbReference>
<proteinExistence type="predicted"/>
<dbReference type="InterPro" id="IPR036034">
    <property type="entry name" value="PDZ_sf"/>
</dbReference>
<accession>A0A5B9M937</accession>
<feature type="chain" id="PRO_5022889236" description="PDZ domain-containing protein" evidence="1">
    <location>
        <begin position="22"/>
        <end position="212"/>
    </location>
</feature>
<organism evidence="3 4">
    <name type="scientific">Stieleria maiorica</name>
    <dbReference type="NCBI Taxonomy" id="2795974"/>
    <lineage>
        <taxon>Bacteria</taxon>
        <taxon>Pseudomonadati</taxon>
        <taxon>Planctomycetota</taxon>
        <taxon>Planctomycetia</taxon>
        <taxon>Pirellulales</taxon>
        <taxon>Pirellulaceae</taxon>
        <taxon>Stieleria</taxon>
    </lineage>
</organism>
<feature type="signal peptide" evidence="1">
    <location>
        <begin position="1"/>
        <end position="21"/>
    </location>
</feature>
<dbReference type="AlphaFoldDB" id="A0A5B9M937"/>
<dbReference type="KEGG" id="smam:Mal15_01000"/>
<keyword evidence="1" id="KW-0732">Signal</keyword>
<dbReference type="RefSeq" id="WP_147865950.1">
    <property type="nucleotide sequence ID" value="NZ_CP036264.1"/>
</dbReference>
<evidence type="ECO:0000256" key="1">
    <source>
        <dbReference type="SAM" id="SignalP"/>
    </source>
</evidence>